<protein>
    <submittedName>
        <fullName evidence="1">Uncharacterized protein</fullName>
    </submittedName>
</protein>
<reference evidence="1" key="1">
    <citation type="submission" date="2014-11" db="EMBL/GenBank/DDBJ databases">
        <authorList>
            <person name="Amaro Gonzalez C."/>
        </authorList>
    </citation>
    <scope>NUCLEOTIDE SEQUENCE</scope>
</reference>
<dbReference type="EMBL" id="GBXM01052032">
    <property type="protein sequence ID" value="JAH56545.1"/>
    <property type="molecule type" value="Transcribed_RNA"/>
</dbReference>
<accession>A0A0E9TUF8</accession>
<proteinExistence type="predicted"/>
<organism evidence="1">
    <name type="scientific">Anguilla anguilla</name>
    <name type="common">European freshwater eel</name>
    <name type="synonym">Muraena anguilla</name>
    <dbReference type="NCBI Taxonomy" id="7936"/>
    <lineage>
        <taxon>Eukaryota</taxon>
        <taxon>Metazoa</taxon>
        <taxon>Chordata</taxon>
        <taxon>Craniata</taxon>
        <taxon>Vertebrata</taxon>
        <taxon>Euteleostomi</taxon>
        <taxon>Actinopterygii</taxon>
        <taxon>Neopterygii</taxon>
        <taxon>Teleostei</taxon>
        <taxon>Anguilliformes</taxon>
        <taxon>Anguillidae</taxon>
        <taxon>Anguilla</taxon>
    </lineage>
</organism>
<name>A0A0E9TUF8_ANGAN</name>
<dbReference type="AlphaFoldDB" id="A0A0E9TUF8"/>
<sequence>MEQQNIYFRFQGDAFLGKNLHSIFWGSFFGDKSFAFAIHN</sequence>
<reference evidence="1" key="2">
    <citation type="journal article" date="2015" name="Fish Shellfish Immunol.">
        <title>Early steps in the European eel (Anguilla anguilla)-Vibrio vulnificus interaction in the gills: Role of the RtxA13 toxin.</title>
        <authorList>
            <person name="Callol A."/>
            <person name="Pajuelo D."/>
            <person name="Ebbesson L."/>
            <person name="Teles M."/>
            <person name="MacKenzie S."/>
            <person name="Amaro C."/>
        </authorList>
    </citation>
    <scope>NUCLEOTIDE SEQUENCE</scope>
</reference>
<evidence type="ECO:0000313" key="1">
    <source>
        <dbReference type="EMBL" id="JAH56545.1"/>
    </source>
</evidence>